<dbReference type="STRING" id="43700.ENSMALP00000004132"/>
<feature type="region of interest" description="Disordered" evidence="1">
    <location>
        <begin position="128"/>
        <end position="184"/>
    </location>
</feature>
<dbReference type="AlphaFoldDB" id="A0A3Q3IHS7"/>
<protein>
    <submittedName>
        <fullName evidence="2">Uncharacterized protein</fullName>
    </submittedName>
</protein>
<dbReference type="Proteomes" id="UP000261600">
    <property type="component" value="Unplaced"/>
</dbReference>
<evidence type="ECO:0000313" key="3">
    <source>
        <dbReference type="Proteomes" id="UP000261600"/>
    </source>
</evidence>
<evidence type="ECO:0000256" key="1">
    <source>
        <dbReference type="SAM" id="MobiDB-lite"/>
    </source>
</evidence>
<dbReference type="Ensembl" id="ENSMALT00000004234.1">
    <property type="protein sequence ID" value="ENSMALP00000004132.1"/>
    <property type="gene ID" value="ENSMALG00000003009.1"/>
</dbReference>
<proteinExistence type="predicted"/>
<keyword evidence="3" id="KW-1185">Reference proteome</keyword>
<sequence length="184" mass="20592">KMKAQFIVPLTVLLSVGLLGIMKLRKKEEEIEERRNKFLDIKLRVSHDVQKGFFFQLSGSPNLAFICKTLKFLMSCNDTGETDKEAASWKTELETLNQQMAAQSAACKYLKKGSQEGSKLCGIEVKAEAPKQEEPKAEAPKKEEPKAEAPKKEEPKAEAPKQEEPKPEHPNVHSAVVQVFQGVE</sequence>
<organism evidence="2 3">
    <name type="scientific">Monopterus albus</name>
    <name type="common">Swamp eel</name>
    <dbReference type="NCBI Taxonomy" id="43700"/>
    <lineage>
        <taxon>Eukaryota</taxon>
        <taxon>Metazoa</taxon>
        <taxon>Chordata</taxon>
        <taxon>Craniata</taxon>
        <taxon>Vertebrata</taxon>
        <taxon>Euteleostomi</taxon>
        <taxon>Actinopterygii</taxon>
        <taxon>Neopterygii</taxon>
        <taxon>Teleostei</taxon>
        <taxon>Neoteleostei</taxon>
        <taxon>Acanthomorphata</taxon>
        <taxon>Anabantaria</taxon>
        <taxon>Synbranchiformes</taxon>
        <taxon>Synbranchidae</taxon>
        <taxon>Monopterus</taxon>
    </lineage>
</organism>
<reference evidence="2" key="1">
    <citation type="submission" date="2025-08" db="UniProtKB">
        <authorList>
            <consortium name="Ensembl"/>
        </authorList>
    </citation>
    <scope>IDENTIFICATION</scope>
</reference>
<feature type="compositionally biased region" description="Basic and acidic residues" evidence="1">
    <location>
        <begin position="128"/>
        <end position="171"/>
    </location>
</feature>
<evidence type="ECO:0000313" key="2">
    <source>
        <dbReference type="Ensembl" id="ENSMALP00000004132.1"/>
    </source>
</evidence>
<name>A0A3Q3IHS7_MONAL</name>
<reference evidence="2" key="2">
    <citation type="submission" date="2025-09" db="UniProtKB">
        <authorList>
            <consortium name="Ensembl"/>
        </authorList>
    </citation>
    <scope>IDENTIFICATION</scope>
</reference>
<accession>A0A3Q3IHS7</accession>